<dbReference type="InterPro" id="IPR045518">
    <property type="entry name" value="2EXR"/>
</dbReference>
<dbReference type="PANTHER" id="PTHR35910:SF6">
    <property type="entry name" value="2EXR DOMAIN-CONTAINING PROTEIN"/>
    <property type="match status" value="1"/>
</dbReference>
<dbReference type="OrthoDB" id="3513892at2759"/>
<name>A0A2J6R6U9_HYAVF</name>
<protein>
    <recommendedName>
        <fullName evidence="1">2EXR domain-containing protein</fullName>
    </recommendedName>
</protein>
<keyword evidence="3" id="KW-1185">Reference proteome</keyword>
<gene>
    <name evidence="2" type="ORF">L207DRAFT_638779</name>
</gene>
<evidence type="ECO:0000313" key="2">
    <source>
        <dbReference type="EMBL" id="PMD34241.1"/>
    </source>
</evidence>
<feature type="domain" description="2EXR" evidence="1">
    <location>
        <begin position="17"/>
        <end position="104"/>
    </location>
</feature>
<proteinExistence type="predicted"/>
<dbReference type="Proteomes" id="UP000235786">
    <property type="component" value="Unassembled WGS sequence"/>
</dbReference>
<dbReference type="AlphaFoldDB" id="A0A2J6R6U9"/>
<reference evidence="2 3" key="1">
    <citation type="submission" date="2016-04" db="EMBL/GenBank/DDBJ databases">
        <title>A degradative enzymes factory behind the ericoid mycorrhizal symbiosis.</title>
        <authorList>
            <consortium name="DOE Joint Genome Institute"/>
            <person name="Martino E."/>
            <person name="Morin E."/>
            <person name="Grelet G."/>
            <person name="Kuo A."/>
            <person name="Kohler A."/>
            <person name="Daghino S."/>
            <person name="Barry K."/>
            <person name="Choi C."/>
            <person name="Cichocki N."/>
            <person name="Clum A."/>
            <person name="Copeland A."/>
            <person name="Hainaut M."/>
            <person name="Haridas S."/>
            <person name="Labutti K."/>
            <person name="Lindquist E."/>
            <person name="Lipzen A."/>
            <person name="Khouja H.-R."/>
            <person name="Murat C."/>
            <person name="Ohm R."/>
            <person name="Olson A."/>
            <person name="Spatafora J."/>
            <person name="Veneault-Fourrey C."/>
            <person name="Henrissat B."/>
            <person name="Grigoriev I."/>
            <person name="Martin F."/>
            <person name="Perotto S."/>
        </authorList>
    </citation>
    <scope>NUCLEOTIDE SEQUENCE [LARGE SCALE GENOMIC DNA]</scope>
    <source>
        <strain evidence="2 3">F</strain>
    </source>
</reference>
<dbReference type="EMBL" id="KZ613954">
    <property type="protein sequence ID" value="PMD34241.1"/>
    <property type="molecule type" value="Genomic_DNA"/>
</dbReference>
<dbReference type="Pfam" id="PF20150">
    <property type="entry name" value="2EXR"/>
    <property type="match status" value="1"/>
</dbReference>
<accession>A0A2J6R6U9</accession>
<sequence>MASTDHLPIDAEQQQTFNGFRKLPTEIRLMIWHMALPGPRVITIQQRTTIERWQRGCLSASYLIPSTLHTSHEARQVALRNYQLAFAQNYINNPIYFDFSQDILFIRGAWIILRLRVCSGPLGNTTRAFLSKLRHLMISDNNHAFSTFNTSGWFRLKEFQALHSLALEPQPCFDPTHLMASWNSAEEGIRWHIKGDRKGYLDSKKLEGRLSIAIMSEEDMICRAEKLKNGDSEPYDIQWDKMKA</sequence>
<evidence type="ECO:0000313" key="3">
    <source>
        <dbReference type="Proteomes" id="UP000235786"/>
    </source>
</evidence>
<dbReference type="PANTHER" id="PTHR35910">
    <property type="entry name" value="2EXR DOMAIN-CONTAINING PROTEIN"/>
    <property type="match status" value="1"/>
</dbReference>
<organism evidence="2 3">
    <name type="scientific">Hyaloscypha variabilis (strain UAMH 11265 / GT02V1 / F)</name>
    <name type="common">Meliniomyces variabilis</name>
    <dbReference type="NCBI Taxonomy" id="1149755"/>
    <lineage>
        <taxon>Eukaryota</taxon>
        <taxon>Fungi</taxon>
        <taxon>Dikarya</taxon>
        <taxon>Ascomycota</taxon>
        <taxon>Pezizomycotina</taxon>
        <taxon>Leotiomycetes</taxon>
        <taxon>Helotiales</taxon>
        <taxon>Hyaloscyphaceae</taxon>
        <taxon>Hyaloscypha</taxon>
        <taxon>Hyaloscypha variabilis</taxon>
    </lineage>
</organism>
<evidence type="ECO:0000259" key="1">
    <source>
        <dbReference type="Pfam" id="PF20150"/>
    </source>
</evidence>